<gene>
    <name evidence="3" type="ORF">HOLleu_16354</name>
</gene>
<dbReference type="PANTHER" id="PTHR43157:SF31">
    <property type="entry name" value="PHOSPHATIDYLINOSITOL-GLYCAN BIOSYNTHESIS CLASS F PROTEIN"/>
    <property type="match status" value="1"/>
</dbReference>
<dbReference type="Proteomes" id="UP001152320">
    <property type="component" value="Chromosome 7"/>
</dbReference>
<organism evidence="3 4">
    <name type="scientific">Holothuria leucospilota</name>
    <name type="common">Black long sea cucumber</name>
    <name type="synonym">Mertensiothuria leucospilota</name>
    <dbReference type="NCBI Taxonomy" id="206669"/>
    <lineage>
        <taxon>Eukaryota</taxon>
        <taxon>Metazoa</taxon>
        <taxon>Echinodermata</taxon>
        <taxon>Eleutherozoa</taxon>
        <taxon>Echinozoa</taxon>
        <taxon>Holothuroidea</taxon>
        <taxon>Aspidochirotacea</taxon>
        <taxon>Aspidochirotida</taxon>
        <taxon>Holothuriidae</taxon>
        <taxon>Holothuria</taxon>
    </lineage>
</organism>
<name>A0A9Q1HAV9_HOLLE</name>
<dbReference type="Gene3D" id="3.40.50.720">
    <property type="entry name" value="NAD(P)-binding Rossmann-like Domain"/>
    <property type="match status" value="1"/>
</dbReference>
<dbReference type="AlphaFoldDB" id="A0A9Q1HAV9"/>
<dbReference type="OrthoDB" id="191139at2759"/>
<proteinExistence type="predicted"/>
<dbReference type="PRINTS" id="PR00081">
    <property type="entry name" value="GDHRDH"/>
</dbReference>
<accession>A0A9Q1HAV9</accession>
<dbReference type="Pfam" id="PF00106">
    <property type="entry name" value="adh_short"/>
    <property type="match status" value="1"/>
</dbReference>
<dbReference type="PANTHER" id="PTHR43157">
    <property type="entry name" value="PHOSPHATIDYLINOSITOL-GLYCAN BIOSYNTHESIS CLASS F PROTEIN-RELATED"/>
    <property type="match status" value="1"/>
</dbReference>
<dbReference type="GO" id="GO:0016491">
    <property type="term" value="F:oxidoreductase activity"/>
    <property type="evidence" value="ECO:0007669"/>
    <property type="project" value="UniProtKB-KW"/>
</dbReference>
<feature type="region of interest" description="Disordered" evidence="2">
    <location>
        <begin position="1"/>
        <end position="22"/>
    </location>
</feature>
<sequence>MASTEAGEAGKENTTTSEDVPSPSAKVVLITGGNSGIGFKAAELFLKAGNYDVILACRSEERGTDAVTRLKSLVPETEATFMKLDLASLKSIHEFADAFHATGKPLNILVNNAGLTQGFRDTERKFTEDGYELTFGVNHLGHYLLTNLLISDLKKIADSEGEARVVVVSSELHDPDDIPSMKEKTVTPFEFDNLQFEKPGTYTGLRAYSRSKLANVLFTYELARRLEGSNVTATAMTPGFIPETGLSRNSGAFMNFMLNYILKPVFRWRNISRTLDHGAGMVFDLATKEEYKGVTGKYFKDNKEKESSKLSYDQEIAKKLWEVSADMVKYEEAKAL</sequence>
<protein>
    <submittedName>
        <fullName evidence="3">WW domain-containing oxidoreductase</fullName>
    </submittedName>
</protein>
<keyword evidence="4" id="KW-1185">Reference proteome</keyword>
<dbReference type="InterPro" id="IPR036291">
    <property type="entry name" value="NAD(P)-bd_dom_sf"/>
</dbReference>
<reference evidence="3" key="1">
    <citation type="submission" date="2021-10" db="EMBL/GenBank/DDBJ databases">
        <title>Tropical sea cucumber genome reveals ecological adaptation and Cuvierian tubules defense mechanism.</title>
        <authorList>
            <person name="Chen T."/>
        </authorList>
    </citation>
    <scope>NUCLEOTIDE SEQUENCE</scope>
    <source>
        <strain evidence="3">Nanhai2018</strain>
        <tissue evidence="3">Muscle</tissue>
    </source>
</reference>
<dbReference type="EMBL" id="JAIZAY010000007">
    <property type="protein sequence ID" value="KAJ8038818.1"/>
    <property type="molecule type" value="Genomic_DNA"/>
</dbReference>
<evidence type="ECO:0000313" key="3">
    <source>
        <dbReference type="EMBL" id="KAJ8038818.1"/>
    </source>
</evidence>
<dbReference type="InterPro" id="IPR002347">
    <property type="entry name" value="SDR_fam"/>
</dbReference>
<keyword evidence="1" id="KW-0560">Oxidoreductase</keyword>
<dbReference type="CDD" id="cd05327">
    <property type="entry name" value="retinol-DH_like_SDR_c_like"/>
    <property type="match status" value="1"/>
</dbReference>
<evidence type="ECO:0000313" key="4">
    <source>
        <dbReference type="Proteomes" id="UP001152320"/>
    </source>
</evidence>
<evidence type="ECO:0000256" key="1">
    <source>
        <dbReference type="ARBA" id="ARBA00023002"/>
    </source>
</evidence>
<dbReference type="SUPFAM" id="SSF51735">
    <property type="entry name" value="NAD(P)-binding Rossmann-fold domains"/>
    <property type="match status" value="1"/>
</dbReference>
<evidence type="ECO:0000256" key="2">
    <source>
        <dbReference type="SAM" id="MobiDB-lite"/>
    </source>
</evidence>
<comment type="caution">
    <text evidence="3">The sequence shown here is derived from an EMBL/GenBank/DDBJ whole genome shotgun (WGS) entry which is preliminary data.</text>
</comment>